<dbReference type="Proteomes" id="UP001302367">
    <property type="component" value="Chromosome 3"/>
</dbReference>
<feature type="transmembrane region" description="Helical" evidence="6">
    <location>
        <begin position="526"/>
        <end position="545"/>
    </location>
</feature>
<feature type="transmembrane region" description="Helical" evidence="6">
    <location>
        <begin position="415"/>
        <end position="438"/>
    </location>
</feature>
<dbReference type="PROSITE" id="PS00216">
    <property type="entry name" value="SUGAR_TRANSPORT_1"/>
    <property type="match status" value="1"/>
</dbReference>
<keyword evidence="3 6" id="KW-1133">Transmembrane helix</keyword>
<dbReference type="PANTHER" id="PTHR23501:SF94">
    <property type="entry name" value="MAJOR FACILITATOR SUPERFAMILY (MFS) PROFILE DOMAIN-CONTAINING PROTEIN"/>
    <property type="match status" value="1"/>
</dbReference>
<feature type="transmembrane region" description="Helical" evidence="6">
    <location>
        <begin position="458"/>
        <end position="479"/>
    </location>
</feature>
<feature type="transmembrane region" description="Helical" evidence="6">
    <location>
        <begin position="259"/>
        <end position="276"/>
    </location>
</feature>
<sequence>MATTTQQEKHVSLSSTSSLSSLDEKRATTITTSTMAASPDAIADPESQLEVEPAWKPSKQVKLIVLGQCLVVFTISLDMTILTASLPAVSRALNADATSTFWIASSYLLANAVVQPIMAALADIFGRRGTICTAVALFTIGSIICCAANNVAGMLAGRTIQGIGGGGILSINLIIMSDLIPLRARAKYISLQQFVVSIGFNIAPVIGGALVNATTWRWLFYINLPFCAIALAIVPFVLRYQRPESTIQDKLSSVDWIGSGAFITGMTAFLVGVTWGGSQYPWTSAATLVPMILGLAIVFVTGLYERCLAKVSFLRLSLFRSWSAVSIYFCSVLQAMCLFTEVYFLCLWLMSVKMYSATDAGAYILAFGLVCVPVSGIVGPVIVRVGSYRWAIWAGWVLNTMAIGLLTLLDADISTYAWVLLFITAGLGQGILFIAHSVASQAACQQKDAGHAMAMYSFMRSLGLCFGVALGGTIFQNFLQHRLTELGLPEAIAKNSEGFAHLLHTMADSEQKRTILGAYAWAFQKLFATMCGISGVGLIVAVVLIKGHSLNQKLESEHVLKRGNTRRKSIESFVAPV</sequence>
<feature type="transmembrane region" description="Helical" evidence="6">
    <location>
        <begin position="63"/>
        <end position="89"/>
    </location>
</feature>
<evidence type="ECO:0000313" key="10">
    <source>
        <dbReference type="Proteomes" id="UP000230605"/>
    </source>
</evidence>
<dbReference type="AlphaFoldDB" id="A0A2G5I273"/>
<dbReference type="EMBL" id="CP134186">
    <property type="protein sequence ID" value="WPA99423.1"/>
    <property type="molecule type" value="Genomic_DNA"/>
</dbReference>
<gene>
    <name evidence="8" type="ORF">CB0940_02302</name>
    <name evidence="9" type="ORF">RHO25_004040</name>
</gene>
<keyword evidence="2 6" id="KW-0812">Transmembrane</keyword>
<dbReference type="PRINTS" id="PR01036">
    <property type="entry name" value="TCRTETB"/>
</dbReference>
<name>A0A2G5I273_CERBT</name>
<feature type="transmembrane region" description="Helical" evidence="6">
    <location>
        <begin position="194"/>
        <end position="212"/>
    </location>
</feature>
<feature type="transmembrane region" description="Helical" evidence="6">
    <location>
        <begin position="390"/>
        <end position="409"/>
    </location>
</feature>
<feature type="domain" description="Major facilitator superfamily (MFS) profile" evidence="7">
    <location>
        <begin position="64"/>
        <end position="549"/>
    </location>
</feature>
<dbReference type="InterPro" id="IPR036259">
    <property type="entry name" value="MFS_trans_sf"/>
</dbReference>
<evidence type="ECO:0000256" key="2">
    <source>
        <dbReference type="ARBA" id="ARBA00022692"/>
    </source>
</evidence>
<dbReference type="EMBL" id="LKMD01000101">
    <property type="protein sequence ID" value="PIA98858.1"/>
    <property type="molecule type" value="Genomic_DNA"/>
</dbReference>
<evidence type="ECO:0000313" key="9">
    <source>
        <dbReference type="EMBL" id="WPA99423.1"/>
    </source>
</evidence>
<proteinExistence type="predicted"/>
<feature type="transmembrane region" description="Helical" evidence="6">
    <location>
        <begin position="325"/>
        <end position="350"/>
    </location>
</feature>
<dbReference type="Proteomes" id="UP000230605">
    <property type="component" value="Chromosome 3"/>
</dbReference>
<dbReference type="GO" id="GO:0005886">
    <property type="term" value="C:plasma membrane"/>
    <property type="evidence" value="ECO:0007669"/>
    <property type="project" value="TreeGrafter"/>
</dbReference>
<feature type="transmembrane region" description="Helical" evidence="6">
    <location>
        <begin position="134"/>
        <end position="156"/>
    </location>
</feature>
<evidence type="ECO:0000313" key="8">
    <source>
        <dbReference type="EMBL" id="PIA98858.1"/>
    </source>
</evidence>
<dbReference type="SUPFAM" id="SSF103473">
    <property type="entry name" value="MFS general substrate transporter"/>
    <property type="match status" value="1"/>
</dbReference>
<dbReference type="OrthoDB" id="2351791at2759"/>
<keyword evidence="11" id="KW-1185">Reference proteome</keyword>
<reference evidence="8 10" key="1">
    <citation type="submission" date="2015-10" db="EMBL/GenBank/DDBJ databases">
        <title>The cercosporin biosynthetic gene cluster was horizontally transferred to several fungal lineages and shown to be expanded in Cercospora beticola based on microsynteny with recipient genomes.</title>
        <authorList>
            <person name="De Jonge R."/>
            <person name="Ebert M.K."/>
            <person name="Suttle J.C."/>
            <person name="Jurick Ii W.M."/>
            <person name="Secor G.A."/>
            <person name="Thomma B.P."/>
            <person name="Van De Peer Y."/>
            <person name="Bolton M.D."/>
        </authorList>
    </citation>
    <scope>NUCLEOTIDE SEQUENCE [LARGE SCALE GENOMIC DNA]</scope>
    <source>
        <strain evidence="8 10">09-40</strain>
    </source>
</reference>
<comment type="subcellular location">
    <subcellularLocation>
        <location evidence="1">Membrane</location>
        <topology evidence="1">Multi-pass membrane protein</topology>
    </subcellularLocation>
</comment>
<protein>
    <submittedName>
        <fullName evidence="8">Putative transporter</fullName>
    </submittedName>
</protein>
<feature type="transmembrane region" description="Helical" evidence="6">
    <location>
        <begin position="362"/>
        <end position="383"/>
    </location>
</feature>
<dbReference type="InterPro" id="IPR011701">
    <property type="entry name" value="MFS"/>
</dbReference>
<organism evidence="8 10">
    <name type="scientific">Cercospora beticola</name>
    <name type="common">Sugarbeet leaf spot fungus</name>
    <dbReference type="NCBI Taxonomy" id="122368"/>
    <lineage>
        <taxon>Eukaryota</taxon>
        <taxon>Fungi</taxon>
        <taxon>Dikarya</taxon>
        <taxon>Ascomycota</taxon>
        <taxon>Pezizomycotina</taxon>
        <taxon>Dothideomycetes</taxon>
        <taxon>Dothideomycetidae</taxon>
        <taxon>Mycosphaerellales</taxon>
        <taxon>Mycosphaerellaceae</taxon>
        <taxon>Cercospora</taxon>
    </lineage>
</organism>
<keyword evidence="4 6" id="KW-0472">Membrane</keyword>
<dbReference type="Pfam" id="PF07690">
    <property type="entry name" value="MFS_1"/>
    <property type="match status" value="1"/>
</dbReference>
<feature type="region of interest" description="Disordered" evidence="5">
    <location>
        <begin position="1"/>
        <end position="24"/>
    </location>
</feature>
<feature type="compositionally biased region" description="Low complexity" evidence="5">
    <location>
        <begin position="12"/>
        <end position="21"/>
    </location>
</feature>
<feature type="transmembrane region" description="Helical" evidence="6">
    <location>
        <begin position="101"/>
        <end position="122"/>
    </location>
</feature>
<evidence type="ECO:0000313" key="11">
    <source>
        <dbReference type="Proteomes" id="UP001302367"/>
    </source>
</evidence>
<dbReference type="Gene3D" id="1.20.1250.20">
    <property type="entry name" value="MFS general substrate transporter like domains"/>
    <property type="match status" value="1"/>
</dbReference>
<evidence type="ECO:0000256" key="4">
    <source>
        <dbReference type="ARBA" id="ARBA00023136"/>
    </source>
</evidence>
<dbReference type="PANTHER" id="PTHR23501">
    <property type="entry name" value="MAJOR FACILITATOR SUPERFAMILY"/>
    <property type="match status" value="1"/>
</dbReference>
<reference evidence="9 11" key="2">
    <citation type="submission" date="2023-09" db="EMBL/GenBank/DDBJ databases">
        <title>Complete-Gapless Cercospora beticola genome.</title>
        <authorList>
            <person name="Wyatt N.A."/>
            <person name="Spanner R.E."/>
            <person name="Bolton M.D."/>
        </authorList>
    </citation>
    <scope>NUCLEOTIDE SEQUENCE [LARGE SCALE GENOMIC DNA]</scope>
    <source>
        <strain evidence="9">Cb09-40</strain>
    </source>
</reference>
<feature type="transmembrane region" description="Helical" evidence="6">
    <location>
        <begin position="162"/>
        <end position="182"/>
    </location>
</feature>
<dbReference type="InterPro" id="IPR020846">
    <property type="entry name" value="MFS_dom"/>
</dbReference>
<accession>A0A2G5I273</accession>
<evidence type="ECO:0000256" key="3">
    <source>
        <dbReference type="ARBA" id="ARBA00022989"/>
    </source>
</evidence>
<feature type="transmembrane region" description="Helical" evidence="6">
    <location>
        <begin position="282"/>
        <end position="304"/>
    </location>
</feature>
<evidence type="ECO:0000256" key="1">
    <source>
        <dbReference type="ARBA" id="ARBA00004141"/>
    </source>
</evidence>
<evidence type="ECO:0000259" key="7">
    <source>
        <dbReference type="PROSITE" id="PS50850"/>
    </source>
</evidence>
<evidence type="ECO:0000256" key="5">
    <source>
        <dbReference type="SAM" id="MobiDB-lite"/>
    </source>
</evidence>
<dbReference type="PROSITE" id="PS50850">
    <property type="entry name" value="MFS"/>
    <property type="match status" value="1"/>
</dbReference>
<dbReference type="InterPro" id="IPR005829">
    <property type="entry name" value="Sugar_transporter_CS"/>
</dbReference>
<dbReference type="GO" id="GO:0022857">
    <property type="term" value="F:transmembrane transporter activity"/>
    <property type="evidence" value="ECO:0007669"/>
    <property type="project" value="InterPro"/>
</dbReference>
<feature type="transmembrane region" description="Helical" evidence="6">
    <location>
        <begin position="218"/>
        <end position="238"/>
    </location>
</feature>
<evidence type="ECO:0000256" key="6">
    <source>
        <dbReference type="SAM" id="Phobius"/>
    </source>
</evidence>
<dbReference type="Gene3D" id="1.20.1720.10">
    <property type="entry name" value="Multidrug resistance protein D"/>
    <property type="match status" value="1"/>
</dbReference>